<protein>
    <submittedName>
        <fullName evidence="5">Glycoside hydrolase family 3 N-terminal domain-containing protein</fullName>
    </submittedName>
</protein>
<keyword evidence="2 5" id="KW-0378">Hydrolase</keyword>
<dbReference type="EMBL" id="JBHSBU010000001">
    <property type="protein sequence ID" value="MFC4159706.1"/>
    <property type="molecule type" value="Genomic_DNA"/>
</dbReference>
<evidence type="ECO:0000256" key="3">
    <source>
        <dbReference type="ARBA" id="ARBA00023295"/>
    </source>
</evidence>
<dbReference type="PROSITE" id="PS00775">
    <property type="entry name" value="GLYCOSYL_HYDROL_F3"/>
    <property type="match status" value="1"/>
</dbReference>
<evidence type="ECO:0000256" key="1">
    <source>
        <dbReference type="ARBA" id="ARBA00005336"/>
    </source>
</evidence>
<organism evidence="5 6">
    <name type="scientific">Chitinimonas lacunae</name>
    <dbReference type="NCBI Taxonomy" id="1963018"/>
    <lineage>
        <taxon>Bacteria</taxon>
        <taxon>Pseudomonadati</taxon>
        <taxon>Pseudomonadota</taxon>
        <taxon>Betaproteobacteria</taxon>
        <taxon>Neisseriales</taxon>
        <taxon>Chitinibacteraceae</taxon>
        <taxon>Chitinimonas</taxon>
    </lineage>
</organism>
<reference evidence="6" key="1">
    <citation type="journal article" date="2019" name="Int. J. Syst. Evol. Microbiol.">
        <title>The Global Catalogue of Microorganisms (GCM) 10K type strain sequencing project: providing services to taxonomists for standard genome sequencing and annotation.</title>
        <authorList>
            <consortium name="The Broad Institute Genomics Platform"/>
            <consortium name="The Broad Institute Genome Sequencing Center for Infectious Disease"/>
            <person name="Wu L."/>
            <person name="Ma J."/>
        </authorList>
    </citation>
    <scope>NUCLEOTIDE SEQUENCE [LARGE SCALE GENOMIC DNA]</scope>
    <source>
        <strain evidence="6">LMG 29894</strain>
    </source>
</reference>
<dbReference type="SUPFAM" id="SSF51445">
    <property type="entry name" value="(Trans)glycosidases"/>
    <property type="match status" value="1"/>
</dbReference>
<accession>A0ABV8MS05</accession>
<keyword evidence="6" id="KW-1185">Reference proteome</keyword>
<proteinExistence type="inferred from homology"/>
<comment type="caution">
    <text evidence="5">The sequence shown here is derived from an EMBL/GenBank/DDBJ whole genome shotgun (WGS) entry which is preliminary data.</text>
</comment>
<evidence type="ECO:0000259" key="4">
    <source>
        <dbReference type="Pfam" id="PF00933"/>
    </source>
</evidence>
<dbReference type="Gene3D" id="3.20.20.300">
    <property type="entry name" value="Glycoside hydrolase, family 3, N-terminal domain"/>
    <property type="match status" value="1"/>
</dbReference>
<evidence type="ECO:0000313" key="5">
    <source>
        <dbReference type="EMBL" id="MFC4159706.1"/>
    </source>
</evidence>
<dbReference type="InterPro" id="IPR017853">
    <property type="entry name" value="GH"/>
</dbReference>
<comment type="similarity">
    <text evidence="1">Belongs to the glycosyl hydrolase 3 family.</text>
</comment>
<evidence type="ECO:0000313" key="6">
    <source>
        <dbReference type="Proteomes" id="UP001595791"/>
    </source>
</evidence>
<gene>
    <name evidence="5" type="ORF">ACFOW7_10140</name>
</gene>
<feature type="domain" description="Glycoside hydrolase family 3 N-terminal" evidence="4">
    <location>
        <begin position="10"/>
        <end position="319"/>
    </location>
</feature>
<dbReference type="RefSeq" id="WP_378163755.1">
    <property type="nucleotide sequence ID" value="NZ_JBHSBU010000001.1"/>
</dbReference>
<dbReference type="PANTHER" id="PTHR30480">
    <property type="entry name" value="BETA-HEXOSAMINIDASE-RELATED"/>
    <property type="match status" value="1"/>
</dbReference>
<dbReference type="InterPro" id="IPR001764">
    <property type="entry name" value="Glyco_hydro_3_N"/>
</dbReference>
<name>A0ABV8MS05_9NEIS</name>
<dbReference type="InterPro" id="IPR019800">
    <property type="entry name" value="Glyco_hydro_3_AS"/>
</dbReference>
<sequence length="501" mass="53962">MTLSPAQLAGRLLMVDIAGERLEADEAEFLRRHHIGAVCLFRRNVGDFDTTCRLLSQLRELLGPTGLVAIDQEGGAVMRTLFMPEAPSAMALGAADDEALAYRIGEAVGRGLAALGINWNLAPVLDLNCNPHNPVIAERSFGADPERAARLAGAWLDGHLAAGVATCVKHFPGHGDTQVDSHLTLPVVDKPREALERYELAPFRLLSGRTPGLMSAHIVFPAFDPVHPATLAPALLDELLRQQWGYQGVVITDGMNMKAIHDRYGQAEGTVLALAAGADLSLVLQYRDEMAASHAAIVAAIEQGRLDPQRLLESARRLDQLATRFPLGGAAYPSAAQEADRALMAEGWRRGLTAYRQPPRLPVGSRLRLVVQAEAASDGVSEAGLKPARLIELLQPHYQLDVVSFARREALDWAGLPHDGVFTVLASTTRARYGERERQSWRPDLHLALWNPYAAADLDAPALVSYGFAPPALAAVVDWLSGRLDASGRAPAPLTEAAEPA</sequence>
<keyword evidence="3" id="KW-0326">Glycosidase</keyword>
<dbReference type="PANTHER" id="PTHR30480:SF16">
    <property type="entry name" value="GLYCOSIDE HYDROLASE FAMILY 3 DOMAIN PROTEIN"/>
    <property type="match status" value="1"/>
</dbReference>
<dbReference type="Proteomes" id="UP001595791">
    <property type="component" value="Unassembled WGS sequence"/>
</dbReference>
<dbReference type="PRINTS" id="PR00133">
    <property type="entry name" value="GLHYDRLASE3"/>
</dbReference>
<dbReference type="InterPro" id="IPR036962">
    <property type="entry name" value="Glyco_hydro_3_N_sf"/>
</dbReference>
<dbReference type="GO" id="GO:0016787">
    <property type="term" value="F:hydrolase activity"/>
    <property type="evidence" value="ECO:0007669"/>
    <property type="project" value="UniProtKB-KW"/>
</dbReference>
<evidence type="ECO:0000256" key="2">
    <source>
        <dbReference type="ARBA" id="ARBA00022801"/>
    </source>
</evidence>
<dbReference type="Pfam" id="PF00933">
    <property type="entry name" value="Glyco_hydro_3"/>
    <property type="match status" value="1"/>
</dbReference>
<dbReference type="InterPro" id="IPR050226">
    <property type="entry name" value="NagZ_Beta-hexosaminidase"/>
</dbReference>